<protein>
    <submittedName>
        <fullName evidence="2">Uncharacterized protein</fullName>
    </submittedName>
</protein>
<name>A0A918U009_STRCJ</name>
<dbReference type="EMBL" id="BMVB01000041">
    <property type="protein sequence ID" value="GHC73786.1"/>
    <property type="molecule type" value="Genomic_DNA"/>
</dbReference>
<evidence type="ECO:0000313" key="2">
    <source>
        <dbReference type="EMBL" id="GHC73786.1"/>
    </source>
</evidence>
<reference evidence="2" key="2">
    <citation type="submission" date="2020-09" db="EMBL/GenBank/DDBJ databases">
        <authorList>
            <person name="Sun Q."/>
            <person name="Ohkuma M."/>
        </authorList>
    </citation>
    <scope>NUCLEOTIDE SEQUENCE</scope>
    <source>
        <strain evidence="2">JCM 4633</strain>
    </source>
</reference>
<accession>A0A918U009</accession>
<reference evidence="2" key="1">
    <citation type="journal article" date="2014" name="Int. J. Syst. Evol. Microbiol.">
        <title>Complete genome sequence of Corynebacterium casei LMG S-19264T (=DSM 44701T), isolated from a smear-ripened cheese.</title>
        <authorList>
            <consortium name="US DOE Joint Genome Institute (JGI-PGF)"/>
            <person name="Walter F."/>
            <person name="Albersmeier A."/>
            <person name="Kalinowski J."/>
            <person name="Ruckert C."/>
        </authorList>
    </citation>
    <scope>NUCLEOTIDE SEQUENCE</scope>
    <source>
        <strain evidence="2">JCM 4633</strain>
    </source>
</reference>
<comment type="caution">
    <text evidence="2">The sequence shown here is derived from an EMBL/GenBank/DDBJ whole genome shotgun (WGS) entry which is preliminary data.</text>
</comment>
<organism evidence="2 3">
    <name type="scientific">Streptomyces cinnamoneus</name>
    <name type="common">Streptoverticillium cinnamoneum</name>
    <dbReference type="NCBI Taxonomy" id="53446"/>
    <lineage>
        <taxon>Bacteria</taxon>
        <taxon>Bacillati</taxon>
        <taxon>Actinomycetota</taxon>
        <taxon>Actinomycetes</taxon>
        <taxon>Kitasatosporales</taxon>
        <taxon>Streptomycetaceae</taxon>
        <taxon>Streptomyces</taxon>
        <taxon>Streptomyces cinnamoneus group</taxon>
    </lineage>
</organism>
<evidence type="ECO:0000256" key="1">
    <source>
        <dbReference type="SAM" id="MobiDB-lite"/>
    </source>
</evidence>
<feature type="compositionally biased region" description="Low complexity" evidence="1">
    <location>
        <begin position="24"/>
        <end position="34"/>
    </location>
</feature>
<feature type="compositionally biased region" description="Acidic residues" evidence="1">
    <location>
        <begin position="41"/>
        <end position="52"/>
    </location>
</feature>
<dbReference type="Proteomes" id="UP000646244">
    <property type="component" value="Unassembled WGS sequence"/>
</dbReference>
<gene>
    <name evidence="2" type="ORF">GCM10010507_61330</name>
</gene>
<evidence type="ECO:0000313" key="3">
    <source>
        <dbReference type="Proteomes" id="UP000646244"/>
    </source>
</evidence>
<feature type="region of interest" description="Disordered" evidence="1">
    <location>
        <begin position="1"/>
        <end position="52"/>
    </location>
</feature>
<dbReference type="AlphaFoldDB" id="A0A918U009"/>
<proteinExistence type="predicted"/>
<sequence length="52" mass="5116">MIPGYHRAKGGAPQLGAKPGKEGPFGPYGDDGPPCTASEPSGEDTDAGSESA</sequence>